<accession>A0A163X4G8</accession>
<dbReference type="EMBL" id="LVYV01000056">
    <property type="protein sequence ID" value="KZD20403.1"/>
    <property type="molecule type" value="Genomic_DNA"/>
</dbReference>
<comment type="caution">
    <text evidence="1">The sequence shown here is derived from an EMBL/GenBank/DDBJ whole genome shotgun (WGS) entry which is preliminary data.</text>
</comment>
<organism evidence="1 2">
    <name type="scientific">Tardiphaga robiniae</name>
    <dbReference type="NCBI Taxonomy" id="943830"/>
    <lineage>
        <taxon>Bacteria</taxon>
        <taxon>Pseudomonadati</taxon>
        <taxon>Pseudomonadota</taxon>
        <taxon>Alphaproteobacteria</taxon>
        <taxon>Hyphomicrobiales</taxon>
        <taxon>Nitrobacteraceae</taxon>
        <taxon>Tardiphaga</taxon>
    </lineage>
</organism>
<sequence>MFASTLVAMTEASLLDFEASRVVALRMQVFMLGGTAAWNEADLMVREKTKAFSQAFLDLAAGSSRSDVYSDLRAIVKENYDRLSERH</sequence>
<keyword evidence="2" id="KW-1185">Reference proteome</keyword>
<gene>
    <name evidence="1" type="ORF">A4A58_19420</name>
</gene>
<evidence type="ECO:0000313" key="2">
    <source>
        <dbReference type="Proteomes" id="UP000076574"/>
    </source>
</evidence>
<dbReference type="STRING" id="943830.A4A58_19420"/>
<evidence type="ECO:0000313" key="1">
    <source>
        <dbReference type="EMBL" id="KZD20403.1"/>
    </source>
</evidence>
<dbReference type="AlphaFoldDB" id="A0A163X4G8"/>
<reference evidence="1 2" key="1">
    <citation type="submission" date="2016-03" db="EMBL/GenBank/DDBJ databases">
        <title>Microsymbionts genomes from the relict species Vavilovia formosa (Stev.) Fed.</title>
        <authorList>
            <person name="Kopat V."/>
            <person name="Chirak E."/>
            <person name="Kimeklis A."/>
            <person name="Andronov E."/>
        </authorList>
    </citation>
    <scope>NUCLEOTIDE SEQUENCE [LARGE SCALE GENOMIC DNA]</scope>
    <source>
        <strain evidence="1 2">Vaf07</strain>
    </source>
</reference>
<dbReference type="OrthoDB" id="7869937at2"/>
<proteinExistence type="predicted"/>
<protein>
    <submittedName>
        <fullName evidence="1">Uncharacterized protein</fullName>
    </submittedName>
</protein>
<dbReference type="Proteomes" id="UP000076574">
    <property type="component" value="Unassembled WGS sequence"/>
</dbReference>
<name>A0A163X4G8_9BRAD</name>
<dbReference type="RefSeq" id="WP_068738765.1">
    <property type="nucleotide sequence ID" value="NZ_LVYV01000056.1"/>
</dbReference>